<gene>
    <name evidence="8" type="ORF">OKJ48_00395</name>
</gene>
<dbReference type="Gene3D" id="3.60.130.10">
    <property type="entry name" value="Clavaminate synthase-like"/>
    <property type="match status" value="1"/>
</dbReference>
<keyword evidence="6" id="KW-0408">Iron</keyword>
<dbReference type="SUPFAM" id="SSF51197">
    <property type="entry name" value="Clavaminate synthase-like"/>
    <property type="match status" value="1"/>
</dbReference>
<evidence type="ECO:0000313" key="9">
    <source>
        <dbReference type="Proteomes" id="UP001352223"/>
    </source>
</evidence>
<dbReference type="GO" id="GO:0051213">
    <property type="term" value="F:dioxygenase activity"/>
    <property type="evidence" value="ECO:0007669"/>
    <property type="project" value="UniProtKB-KW"/>
</dbReference>
<dbReference type="PANTHER" id="PTHR10696">
    <property type="entry name" value="GAMMA-BUTYROBETAINE HYDROXYLASE-RELATED"/>
    <property type="match status" value="1"/>
</dbReference>
<dbReference type="EMBL" id="JAOZYB010000001">
    <property type="protein sequence ID" value="MEB3958723.1"/>
    <property type="molecule type" value="Genomic_DNA"/>
</dbReference>
<feature type="domain" description="TauD/TfdA-like" evidence="7">
    <location>
        <begin position="73"/>
        <end position="303"/>
    </location>
</feature>
<dbReference type="Pfam" id="PF02668">
    <property type="entry name" value="TauD"/>
    <property type="match status" value="1"/>
</dbReference>
<dbReference type="InterPro" id="IPR003819">
    <property type="entry name" value="TauD/TfdA-like"/>
</dbReference>
<evidence type="ECO:0000256" key="3">
    <source>
        <dbReference type="ARBA" id="ARBA00022723"/>
    </source>
</evidence>
<keyword evidence="5" id="KW-0560">Oxidoreductase</keyword>
<evidence type="ECO:0000313" key="8">
    <source>
        <dbReference type="EMBL" id="MEB3958723.1"/>
    </source>
</evidence>
<evidence type="ECO:0000256" key="2">
    <source>
        <dbReference type="ARBA" id="ARBA00008654"/>
    </source>
</evidence>
<sequence length="327" mass="37491">MTLDSGITTLDETPIALPWPRFSCPCPDCRHPGSFQKTAESTYWVDWLLDHAWDRGDSEQFIKETLRDSATPGAADMRPHQAADFHAGLGPWTYDLFTHGFALPRDTTVPQLERLLAEFDPVHHTEYGRYTDVTAVPETEDLSEMSLTLTAHTDYPYRTVGPLLEFCYFVENEAIGGEFYFLDGFKAVEDFRTVHPSWFTLLAETPVEFEQLYTSHHYLYLYRLRRPVTTVGPDEPIAIVGMSCRLPGGVTGPDSLWRLCSESYRITRRFEAGECLALRNTRILHGRHAFNPHSGTRRLVTAYIPWDQPEARTRFHRESPHYHPPAV</sequence>
<dbReference type="InterPro" id="IPR042098">
    <property type="entry name" value="TauD-like_sf"/>
</dbReference>
<evidence type="ECO:0000256" key="5">
    <source>
        <dbReference type="ARBA" id="ARBA00023002"/>
    </source>
</evidence>
<comment type="cofactor">
    <cofactor evidence="1">
        <name>Fe(2+)</name>
        <dbReference type="ChEBI" id="CHEBI:29033"/>
    </cofactor>
</comment>
<evidence type="ECO:0000256" key="4">
    <source>
        <dbReference type="ARBA" id="ARBA00022964"/>
    </source>
</evidence>
<keyword evidence="9" id="KW-1185">Reference proteome</keyword>
<dbReference type="PANTHER" id="PTHR10696:SF25">
    <property type="entry name" value="OXIDOREDUCTASE AIM17-RELATED"/>
    <property type="match status" value="1"/>
</dbReference>
<dbReference type="Proteomes" id="UP001352223">
    <property type="component" value="Unassembled WGS sequence"/>
</dbReference>
<protein>
    <submittedName>
        <fullName evidence="8">TauD/TfdA family dioxygenase</fullName>
    </submittedName>
</protein>
<dbReference type="RefSeq" id="WP_324765919.1">
    <property type="nucleotide sequence ID" value="NZ_BAAATS010000022.1"/>
</dbReference>
<evidence type="ECO:0000259" key="7">
    <source>
        <dbReference type="Pfam" id="PF02668"/>
    </source>
</evidence>
<organism evidence="8 9">
    <name type="scientific">Streptomyces kunmingensis</name>
    <dbReference type="NCBI Taxonomy" id="68225"/>
    <lineage>
        <taxon>Bacteria</taxon>
        <taxon>Bacillati</taxon>
        <taxon>Actinomycetota</taxon>
        <taxon>Actinomycetes</taxon>
        <taxon>Kitasatosporales</taxon>
        <taxon>Streptomycetaceae</taxon>
        <taxon>Streptomyces</taxon>
    </lineage>
</organism>
<evidence type="ECO:0000256" key="6">
    <source>
        <dbReference type="ARBA" id="ARBA00023004"/>
    </source>
</evidence>
<reference evidence="8 9" key="1">
    <citation type="submission" date="2022-10" db="EMBL/GenBank/DDBJ databases">
        <authorList>
            <person name="Xie J."/>
            <person name="Shen N."/>
        </authorList>
    </citation>
    <scope>NUCLEOTIDE SEQUENCE [LARGE SCALE GENOMIC DNA]</scope>
    <source>
        <strain evidence="8 9">DSM 41681</strain>
    </source>
</reference>
<evidence type="ECO:0000256" key="1">
    <source>
        <dbReference type="ARBA" id="ARBA00001954"/>
    </source>
</evidence>
<dbReference type="InterPro" id="IPR050411">
    <property type="entry name" value="AlphaKG_dependent_hydroxylases"/>
</dbReference>
<comment type="caution">
    <text evidence="8">The sequence shown here is derived from an EMBL/GenBank/DDBJ whole genome shotgun (WGS) entry which is preliminary data.</text>
</comment>
<name>A0ABU6C2E1_9ACTN</name>
<accession>A0ABU6C2E1</accession>
<comment type="similarity">
    <text evidence="2">Belongs to the gamma-BBH/TMLD family.</text>
</comment>
<keyword evidence="4 8" id="KW-0223">Dioxygenase</keyword>
<keyword evidence="3" id="KW-0479">Metal-binding</keyword>
<proteinExistence type="inferred from homology"/>